<evidence type="ECO:0000256" key="11">
    <source>
        <dbReference type="ARBA" id="ARBA00023264"/>
    </source>
</evidence>
<keyword evidence="9 13" id="KW-0472">Membrane</keyword>
<evidence type="ECO:0000256" key="4">
    <source>
        <dbReference type="ARBA" id="ARBA00022679"/>
    </source>
</evidence>
<sequence length="519" mass="59385">MQKNTLEGKAKTKNGIKRLCFCAVCILLEVIFMVSMITRLNEYAEIVNLLTRLLGTILVLALYASDQTSSMKMPWIILILIFPIMGVALYLLIGLNGGTRKMRKRYEKIDSRLFPLIPANRDNLERLRLQLPKAGSISTYIQRNSSYPVYRNTDITYYDEAIKGLHAQLADLAKAEHFIFMEYHAIEDAEAWHMVQEVLEDRVKAGVEVRVFYDDMGSIGFINTDFIKKMEKVGIRCRVFNPFTPGLNMFLNNRDHRKITVIDGKVGFTGGYNLANEYFNMTQPYGMWKDTGIRLEGDAVKSLTVTFLEMWNAVSDKDADDVDVEKYLTPSGYRARQAGFVQPYADIPTDDEQVGEEVYISIINKAEKYCWFITPYLIITDEMTHALCLAAKRGVDVRIVTPGIPDKKLIYNVTRSFYHGLVKHGVRIYEWTPGFCHAKMSVADDCMATCGTINLDYRSLYHHFENGCFIVDNPAVLSIRHDLEKTMQESREVTEKYCSGRSAYLRLGQLFMRLFAGLL</sequence>
<comment type="subcellular location">
    <subcellularLocation>
        <location evidence="1">Cell membrane</location>
        <topology evidence="1">Multi-pass membrane protein</topology>
    </subcellularLocation>
</comment>
<keyword evidence="4" id="KW-0808">Transferase</keyword>
<evidence type="ECO:0000256" key="13">
    <source>
        <dbReference type="SAM" id="Phobius"/>
    </source>
</evidence>
<organism evidence="15 16">
    <name type="scientific">Wujia chipingensis</name>
    <dbReference type="NCBI Taxonomy" id="2763670"/>
    <lineage>
        <taxon>Bacteria</taxon>
        <taxon>Bacillati</taxon>
        <taxon>Bacillota</taxon>
        <taxon>Clostridia</taxon>
        <taxon>Lachnospirales</taxon>
        <taxon>Lachnospiraceae</taxon>
        <taxon>Wujia</taxon>
    </lineage>
</organism>
<feature type="transmembrane region" description="Helical" evidence="13">
    <location>
        <begin position="46"/>
        <end position="63"/>
    </location>
</feature>
<dbReference type="Pfam" id="PF13091">
    <property type="entry name" value="PLDc_2"/>
    <property type="match status" value="2"/>
</dbReference>
<evidence type="ECO:0000256" key="3">
    <source>
        <dbReference type="ARBA" id="ARBA00022516"/>
    </source>
</evidence>
<proteinExistence type="predicted"/>
<keyword evidence="10" id="KW-0594">Phospholipid biosynthesis</keyword>
<feature type="transmembrane region" description="Helical" evidence="13">
    <location>
        <begin position="20"/>
        <end position="40"/>
    </location>
</feature>
<dbReference type="SUPFAM" id="SSF56024">
    <property type="entry name" value="Phospholipase D/nuclease"/>
    <property type="match status" value="2"/>
</dbReference>
<dbReference type="GO" id="GO:0008808">
    <property type="term" value="F:cardiolipin synthase activity"/>
    <property type="evidence" value="ECO:0007669"/>
    <property type="project" value="UniProtKB-UniRule"/>
</dbReference>
<dbReference type="PANTHER" id="PTHR21248:SF22">
    <property type="entry name" value="PHOSPHOLIPASE D"/>
    <property type="match status" value="1"/>
</dbReference>
<keyword evidence="5 13" id="KW-0812">Transmembrane</keyword>
<evidence type="ECO:0000256" key="7">
    <source>
        <dbReference type="ARBA" id="ARBA00022989"/>
    </source>
</evidence>
<dbReference type="NCBIfam" id="TIGR04265">
    <property type="entry name" value="bac_cardiolipin"/>
    <property type="match status" value="1"/>
</dbReference>
<feature type="transmembrane region" description="Helical" evidence="13">
    <location>
        <begin position="75"/>
        <end position="95"/>
    </location>
</feature>
<evidence type="ECO:0000256" key="2">
    <source>
        <dbReference type="ARBA" id="ARBA00022475"/>
    </source>
</evidence>
<dbReference type="RefSeq" id="WP_249321037.1">
    <property type="nucleotide sequence ID" value="NZ_CP060632.1"/>
</dbReference>
<dbReference type="InterPro" id="IPR027379">
    <property type="entry name" value="CLS_N"/>
</dbReference>
<dbReference type="GO" id="GO:0005886">
    <property type="term" value="C:plasma membrane"/>
    <property type="evidence" value="ECO:0007669"/>
    <property type="project" value="UniProtKB-SubCell"/>
</dbReference>
<dbReference type="PROSITE" id="PS50035">
    <property type="entry name" value="PLD"/>
    <property type="match status" value="2"/>
</dbReference>
<evidence type="ECO:0000259" key="14">
    <source>
        <dbReference type="PROSITE" id="PS50035"/>
    </source>
</evidence>
<evidence type="ECO:0000256" key="12">
    <source>
        <dbReference type="NCBIfam" id="TIGR04265"/>
    </source>
</evidence>
<evidence type="ECO:0000256" key="8">
    <source>
        <dbReference type="ARBA" id="ARBA00023098"/>
    </source>
</evidence>
<reference evidence="15 16" key="1">
    <citation type="submission" date="2020-08" db="EMBL/GenBank/DDBJ databases">
        <authorList>
            <person name="Liu C."/>
            <person name="Sun Q."/>
        </authorList>
    </citation>
    <scope>NUCLEOTIDE SEQUENCE [LARGE SCALE GENOMIC DNA]</scope>
    <source>
        <strain evidence="15 16">NSJ-4</strain>
    </source>
</reference>
<dbReference type="AlphaFoldDB" id="A0A7G9FKH1"/>
<evidence type="ECO:0000313" key="16">
    <source>
        <dbReference type="Proteomes" id="UP000515819"/>
    </source>
</evidence>
<dbReference type="Proteomes" id="UP000515819">
    <property type="component" value="Chromosome"/>
</dbReference>
<dbReference type="GO" id="GO:0032049">
    <property type="term" value="P:cardiolipin biosynthetic process"/>
    <property type="evidence" value="ECO:0007669"/>
    <property type="project" value="UniProtKB-UniRule"/>
</dbReference>
<dbReference type="InterPro" id="IPR025202">
    <property type="entry name" value="PLD-like_dom"/>
</dbReference>
<dbReference type="InterPro" id="IPR001736">
    <property type="entry name" value="PLipase_D/transphosphatidylase"/>
</dbReference>
<evidence type="ECO:0000256" key="10">
    <source>
        <dbReference type="ARBA" id="ARBA00023209"/>
    </source>
</evidence>
<evidence type="ECO:0000256" key="5">
    <source>
        <dbReference type="ARBA" id="ARBA00022692"/>
    </source>
</evidence>
<keyword evidence="11" id="KW-1208">Phospholipid metabolism</keyword>
<evidence type="ECO:0000313" key="15">
    <source>
        <dbReference type="EMBL" id="QNL99052.1"/>
    </source>
</evidence>
<keyword evidence="6" id="KW-0677">Repeat</keyword>
<dbReference type="EMBL" id="CP060632">
    <property type="protein sequence ID" value="QNL99052.1"/>
    <property type="molecule type" value="Genomic_DNA"/>
</dbReference>
<accession>A0A7G9FKH1</accession>
<dbReference type="InterPro" id="IPR022924">
    <property type="entry name" value="Cardiolipin_synthase"/>
</dbReference>
<keyword evidence="3" id="KW-0444">Lipid biosynthesis</keyword>
<dbReference type="CDD" id="cd09154">
    <property type="entry name" value="PLDc_SMU_988_like_1"/>
    <property type="match status" value="1"/>
</dbReference>
<dbReference type="Gene3D" id="3.30.870.10">
    <property type="entry name" value="Endonuclease Chain A"/>
    <property type="match status" value="2"/>
</dbReference>
<dbReference type="SMART" id="SM00155">
    <property type="entry name" value="PLDc"/>
    <property type="match status" value="2"/>
</dbReference>
<dbReference type="Pfam" id="PF13396">
    <property type="entry name" value="PLDc_N"/>
    <property type="match status" value="1"/>
</dbReference>
<gene>
    <name evidence="15" type="primary">cls</name>
    <name evidence="15" type="ORF">H9Q76_09920</name>
</gene>
<dbReference type="PANTHER" id="PTHR21248">
    <property type="entry name" value="CARDIOLIPIN SYNTHASE"/>
    <property type="match status" value="1"/>
</dbReference>
<keyword evidence="8" id="KW-0443">Lipid metabolism</keyword>
<feature type="domain" description="PLD phosphodiesterase" evidence="14">
    <location>
        <begin position="432"/>
        <end position="459"/>
    </location>
</feature>
<evidence type="ECO:0000256" key="9">
    <source>
        <dbReference type="ARBA" id="ARBA00023136"/>
    </source>
</evidence>
<keyword evidence="2" id="KW-1003">Cell membrane</keyword>
<evidence type="ECO:0000256" key="6">
    <source>
        <dbReference type="ARBA" id="ARBA00022737"/>
    </source>
</evidence>
<dbReference type="EC" id="2.7.8.-" evidence="12"/>
<protein>
    <recommendedName>
        <fullName evidence="12">Cardiolipin synthase</fullName>
        <ecNumber evidence="12">2.7.8.-</ecNumber>
    </recommendedName>
</protein>
<name>A0A7G9FKH1_9FIRM</name>
<keyword evidence="7 13" id="KW-1133">Transmembrane helix</keyword>
<keyword evidence="16" id="KW-1185">Reference proteome</keyword>
<dbReference type="CDD" id="cd09160">
    <property type="entry name" value="PLDc_SMU_988_like_2"/>
    <property type="match status" value="1"/>
</dbReference>
<evidence type="ECO:0000256" key="1">
    <source>
        <dbReference type="ARBA" id="ARBA00004651"/>
    </source>
</evidence>
<feature type="domain" description="PLD phosphodiesterase" evidence="14">
    <location>
        <begin position="251"/>
        <end position="278"/>
    </location>
</feature>
<dbReference type="KEGG" id="wcp:H9Q76_09920"/>